<evidence type="ECO:0000313" key="4">
    <source>
        <dbReference type="Proteomes" id="UP000546642"/>
    </source>
</evidence>
<keyword evidence="4" id="KW-1185">Reference proteome</keyword>
<gene>
    <name evidence="3" type="ORF">HNR23_000613</name>
</gene>
<accession>A0A7X0D3U1</accession>
<dbReference type="RefSeq" id="WP_221308014.1">
    <property type="nucleotide sequence ID" value="NZ_JACHDS010000001.1"/>
</dbReference>
<dbReference type="EMBL" id="JACHDS010000001">
    <property type="protein sequence ID" value="MBB6170553.1"/>
    <property type="molecule type" value="Genomic_DNA"/>
</dbReference>
<dbReference type="Proteomes" id="UP000546642">
    <property type="component" value="Unassembled WGS sequence"/>
</dbReference>
<proteinExistence type="inferred from homology"/>
<dbReference type="AlphaFoldDB" id="A0A7X0D3U1"/>
<sequence length="332" mass="35390">MERLRKRGLRVVVAVLAAVAVVGGAVAAVGLWRLAAYDGNIDRIQGALPDGGVGGTADPGDTWLLVGSDLRGASTPTKWRPGEANADTVIVLHAPEGAERAHLISIPRDAWVYVPGHGPDRLSRAFREGGPRLLVEVVQRETGVTIDHFAAVDFEGFERMTDALGGVEVSITDPVYDPSNGWYWPAGANRMDGAQALRFVRERKGLPEGDQDRIKRQQAFLKAMAAEATSADLLADPVRLDAFLDAASASLAVDERVGMTTLRAMGARLAGVGPEGLVFVSLPIGSTGWIDGKNVAFLDQEVKRGVFAALREGTLEAYVAEFGLENAVDEVR</sequence>
<protein>
    <submittedName>
        <fullName evidence="3">LCP family protein required for cell wall assembly</fullName>
    </submittedName>
</protein>
<reference evidence="3 4" key="1">
    <citation type="submission" date="2020-08" db="EMBL/GenBank/DDBJ databases">
        <title>Sequencing the genomes of 1000 actinobacteria strains.</title>
        <authorList>
            <person name="Klenk H.-P."/>
        </authorList>
    </citation>
    <scope>NUCLEOTIDE SEQUENCE [LARGE SCALE GENOMIC DNA]</scope>
    <source>
        <strain evidence="3 4">DSM 46659</strain>
    </source>
</reference>
<comment type="caution">
    <text evidence="3">The sequence shown here is derived from an EMBL/GenBank/DDBJ whole genome shotgun (WGS) entry which is preliminary data.</text>
</comment>
<evidence type="ECO:0000259" key="2">
    <source>
        <dbReference type="Pfam" id="PF03816"/>
    </source>
</evidence>
<dbReference type="PANTHER" id="PTHR33392:SF6">
    <property type="entry name" value="POLYISOPRENYL-TEICHOIC ACID--PEPTIDOGLYCAN TEICHOIC ACID TRANSFERASE TAGU"/>
    <property type="match status" value="1"/>
</dbReference>
<dbReference type="Pfam" id="PF03816">
    <property type="entry name" value="LytR_cpsA_psr"/>
    <property type="match status" value="1"/>
</dbReference>
<name>A0A7X0D3U1_9ACTN</name>
<evidence type="ECO:0000313" key="3">
    <source>
        <dbReference type="EMBL" id="MBB6170553.1"/>
    </source>
</evidence>
<dbReference type="Gene3D" id="3.40.630.190">
    <property type="entry name" value="LCP protein"/>
    <property type="match status" value="1"/>
</dbReference>
<dbReference type="PANTHER" id="PTHR33392">
    <property type="entry name" value="POLYISOPRENYL-TEICHOIC ACID--PEPTIDOGLYCAN TEICHOIC ACID TRANSFERASE TAGU"/>
    <property type="match status" value="1"/>
</dbReference>
<organism evidence="3 4">
    <name type="scientific">Nocardiopsis mwathae</name>
    <dbReference type="NCBI Taxonomy" id="1472723"/>
    <lineage>
        <taxon>Bacteria</taxon>
        <taxon>Bacillati</taxon>
        <taxon>Actinomycetota</taxon>
        <taxon>Actinomycetes</taxon>
        <taxon>Streptosporangiales</taxon>
        <taxon>Nocardiopsidaceae</taxon>
        <taxon>Nocardiopsis</taxon>
    </lineage>
</organism>
<comment type="similarity">
    <text evidence="1">Belongs to the LytR/CpsA/Psr (LCP) family.</text>
</comment>
<feature type="domain" description="Cell envelope-related transcriptional attenuator" evidence="2">
    <location>
        <begin position="85"/>
        <end position="228"/>
    </location>
</feature>
<dbReference type="InterPro" id="IPR050922">
    <property type="entry name" value="LytR/CpsA/Psr_CW_biosynth"/>
</dbReference>
<evidence type="ECO:0000256" key="1">
    <source>
        <dbReference type="ARBA" id="ARBA00006068"/>
    </source>
</evidence>
<dbReference type="NCBIfam" id="TIGR00350">
    <property type="entry name" value="lytR_cpsA_psr"/>
    <property type="match status" value="1"/>
</dbReference>
<dbReference type="InterPro" id="IPR004474">
    <property type="entry name" value="LytR_CpsA_psr"/>
</dbReference>